<gene>
    <name evidence="1" type="ORF">JAAARDRAFT_571069</name>
</gene>
<dbReference type="Proteomes" id="UP000027265">
    <property type="component" value="Unassembled WGS sequence"/>
</dbReference>
<dbReference type="EMBL" id="KL197713">
    <property type="protein sequence ID" value="KDQ61056.1"/>
    <property type="molecule type" value="Genomic_DNA"/>
</dbReference>
<dbReference type="InParanoid" id="A0A067QEL6"/>
<proteinExistence type="predicted"/>
<name>A0A067QEL6_9AGAM</name>
<organism evidence="1 2">
    <name type="scientific">Jaapia argillacea MUCL 33604</name>
    <dbReference type="NCBI Taxonomy" id="933084"/>
    <lineage>
        <taxon>Eukaryota</taxon>
        <taxon>Fungi</taxon>
        <taxon>Dikarya</taxon>
        <taxon>Basidiomycota</taxon>
        <taxon>Agaricomycotina</taxon>
        <taxon>Agaricomycetes</taxon>
        <taxon>Agaricomycetidae</taxon>
        <taxon>Jaapiales</taxon>
        <taxon>Jaapiaceae</taxon>
        <taxon>Jaapia</taxon>
    </lineage>
</organism>
<protein>
    <submittedName>
        <fullName evidence="1">Uncharacterized protein</fullName>
    </submittedName>
</protein>
<keyword evidence="2" id="KW-1185">Reference proteome</keyword>
<evidence type="ECO:0000313" key="1">
    <source>
        <dbReference type="EMBL" id="KDQ61056.1"/>
    </source>
</evidence>
<evidence type="ECO:0000313" key="2">
    <source>
        <dbReference type="Proteomes" id="UP000027265"/>
    </source>
</evidence>
<accession>A0A067QEL6</accession>
<dbReference type="HOGENOM" id="CLU_1294593_0_0_1"/>
<dbReference type="AlphaFoldDB" id="A0A067QEL6"/>
<sequence>MFPHMVGDGYVRSLSATSLLPHPSASTSCIFLGISELASGRIAQPPKVMGRWWGILCANKGQCMFALAAWKTMATSIKFYHPALSGILDFTFLSESSIAVLQGPSDRAPIDCSPIICLNIFQLNHPDVNGRQFSIVLHASLQFPPLRTGITISSLFPGPMEPQIQRPSLFSELGKGTLNITTPTSGLCAAFLVIRDADFRSWRLSVFVWPVNT</sequence>
<reference evidence="2" key="1">
    <citation type="journal article" date="2014" name="Proc. Natl. Acad. Sci. U.S.A.">
        <title>Extensive sampling of basidiomycete genomes demonstrates inadequacy of the white-rot/brown-rot paradigm for wood decay fungi.</title>
        <authorList>
            <person name="Riley R."/>
            <person name="Salamov A.A."/>
            <person name="Brown D.W."/>
            <person name="Nagy L.G."/>
            <person name="Floudas D."/>
            <person name="Held B.W."/>
            <person name="Levasseur A."/>
            <person name="Lombard V."/>
            <person name="Morin E."/>
            <person name="Otillar R."/>
            <person name="Lindquist E.A."/>
            <person name="Sun H."/>
            <person name="LaButti K.M."/>
            <person name="Schmutz J."/>
            <person name="Jabbour D."/>
            <person name="Luo H."/>
            <person name="Baker S.E."/>
            <person name="Pisabarro A.G."/>
            <person name="Walton J.D."/>
            <person name="Blanchette R.A."/>
            <person name="Henrissat B."/>
            <person name="Martin F."/>
            <person name="Cullen D."/>
            <person name="Hibbett D.S."/>
            <person name="Grigoriev I.V."/>
        </authorList>
    </citation>
    <scope>NUCLEOTIDE SEQUENCE [LARGE SCALE GENOMIC DNA]</scope>
    <source>
        <strain evidence="2">MUCL 33604</strain>
    </source>
</reference>